<proteinExistence type="predicted"/>
<dbReference type="Gene3D" id="3.90.1010.10">
    <property type="match status" value="1"/>
</dbReference>
<comment type="caution">
    <text evidence="1">The sequence shown here is derived from an EMBL/GenBank/DDBJ whole genome shotgun (WGS) entry which is preliminary data.</text>
</comment>
<protein>
    <submittedName>
        <fullName evidence="1">Uncharacterized protein</fullName>
    </submittedName>
</protein>
<accession>A0A2T4UVW7</accession>
<name>A0A2T4UVW7_9MICO</name>
<dbReference type="RefSeq" id="WP_107575053.1">
    <property type="nucleotide sequence ID" value="NZ_PZPL01000001.1"/>
</dbReference>
<reference evidence="1 2" key="1">
    <citation type="submission" date="2018-03" db="EMBL/GenBank/DDBJ databases">
        <title>Bacteriophage NCPPB3778 and a type I-E CRISPR drive the evolution of the US Biological Select Agent, Rathayibacter toxicus.</title>
        <authorList>
            <person name="Davis E.W.II."/>
            <person name="Tabima J.F."/>
            <person name="Weisberg A.J."/>
            <person name="Dantas Lopes L."/>
            <person name="Wiseman M.S."/>
            <person name="Wiseman M.S."/>
            <person name="Pupko T."/>
            <person name="Belcher M.S."/>
            <person name="Sechler A.J."/>
            <person name="Tancos M.A."/>
            <person name="Schroeder B.K."/>
            <person name="Murray T.D."/>
            <person name="Luster D.G."/>
            <person name="Schneider W.L."/>
            <person name="Rogers E."/>
            <person name="Andreote F.D."/>
            <person name="Grunwald N.J."/>
            <person name="Putnam M.L."/>
            <person name="Chang J.H."/>
        </authorList>
    </citation>
    <scope>NUCLEOTIDE SEQUENCE [LARGE SCALE GENOMIC DNA]</scope>
    <source>
        <strain evidence="1 2">DSM 15933</strain>
    </source>
</reference>
<dbReference type="SUPFAM" id="SSF82649">
    <property type="entry name" value="SufE/NifU"/>
    <property type="match status" value="1"/>
</dbReference>
<dbReference type="GO" id="GO:0005506">
    <property type="term" value="F:iron ion binding"/>
    <property type="evidence" value="ECO:0007669"/>
    <property type="project" value="InterPro"/>
</dbReference>
<dbReference type="CDD" id="cd06664">
    <property type="entry name" value="IscU_like"/>
    <property type="match status" value="1"/>
</dbReference>
<dbReference type="EMBL" id="PZPL01000001">
    <property type="protein sequence ID" value="PTL73674.1"/>
    <property type="molecule type" value="Genomic_DNA"/>
</dbReference>
<gene>
    <name evidence="1" type="ORF">C1I63_13055</name>
</gene>
<dbReference type="GO" id="GO:0051536">
    <property type="term" value="F:iron-sulfur cluster binding"/>
    <property type="evidence" value="ECO:0007669"/>
    <property type="project" value="InterPro"/>
</dbReference>
<dbReference type="AlphaFoldDB" id="A0A2T4UVW7"/>
<evidence type="ECO:0000313" key="2">
    <source>
        <dbReference type="Proteomes" id="UP000241085"/>
    </source>
</evidence>
<dbReference type="Proteomes" id="UP000241085">
    <property type="component" value="Unassembled WGS sequence"/>
</dbReference>
<organism evidence="1 2">
    <name type="scientific">Rathayibacter caricis DSM 15933</name>
    <dbReference type="NCBI Taxonomy" id="1328867"/>
    <lineage>
        <taxon>Bacteria</taxon>
        <taxon>Bacillati</taxon>
        <taxon>Actinomycetota</taxon>
        <taxon>Actinomycetes</taxon>
        <taxon>Micrococcales</taxon>
        <taxon>Microbacteriaceae</taxon>
        <taxon>Rathayibacter</taxon>
    </lineage>
</organism>
<sequence length="142" mass="14721">MNAVEAADLIRLHARHPVGRAAEDASEDVLGRVELLTPTCGDRLALRVVRVDGGLSLRWTGRGCELSQGSASMLVDELDGLGAEALAGRVGALLISMSLRVADPMLGDEAALLAVAANPVRSVCATLAWRALRDALAQAGPS</sequence>
<keyword evidence="2" id="KW-1185">Reference proteome</keyword>
<evidence type="ECO:0000313" key="1">
    <source>
        <dbReference type="EMBL" id="PTL73674.1"/>
    </source>
</evidence>
<dbReference type="InterPro" id="IPR002871">
    <property type="entry name" value="NIF_FeS_clus_asmbl_NifU_N"/>
</dbReference>
<dbReference type="GO" id="GO:0016226">
    <property type="term" value="P:iron-sulfur cluster assembly"/>
    <property type="evidence" value="ECO:0007669"/>
    <property type="project" value="InterPro"/>
</dbReference>